<dbReference type="AlphaFoldDB" id="A0A6J7J772"/>
<dbReference type="Pfam" id="PF13489">
    <property type="entry name" value="Methyltransf_23"/>
    <property type="match status" value="1"/>
</dbReference>
<accession>A0A6J7J772</accession>
<organism evidence="1">
    <name type="scientific">freshwater metagenome</name>
    <dbReference type="NCBI Taxonomy" id="449393"/>
    <lineage>
        <taxon>unclassified sequences</taxon>
        <taxon>metagenomes</taxon>
        <taxon>ecological metagenomes</taxon>
    </lineage>
</organism>
<proteinExistence type="predicted"/>
<reference evidence="1" key="1">
    <citation type="submission" date="2020-05" db="EMBL/GenBank/DDBJ databases">
        <authorList>
            <person name="Chiriac C."/>
            <person name="Salcher M."/>
            <person name="Ghai R."/>
            <person name="Kavagutti S V."/>
        </authorList>
    </citation>
    <scope>NUCLEOTIDE SEQUENCE</scope>
</reference>
<dbReference type="Gene3D" id="3.40.50.150">
    <property type="entry name" value="Vaccinia Virus protein VP39"/>
    <property type="match status" value="1"/>
</dbReference>
<protein>
    <submittedName>
        <fullName evidence="1">Unannotated protein</fullName>
    </submittedName>
</protein>
<evidence type="ECO:0000313" key="1">
    <source>
        <dbReference type="EMBL" id="CAB4938302.1"/>
    </source>
</evidence>
<dbReference type="CDD" id="cd02440">
    <property type="entry name" value="AdoMet_MTases"/>
    <property type="match status" value="1"/>
</dbReference>
<dbReference type="SUPFAM" id="SSF53335">
    <property type="entry name" value="S-adenosyl-L-methionine-dependent methyltransferases"/>
    <property type="match status" value="1"/>
</dbReference>
<name>A0A6J7J772_9ZZZZ</name>
<gene>
    <name evidence="1" type="ORF">UFOPK3564_02789</name>
</gene>
<dbReference type="EMBL" id="CAFBMK010000220">
    <property type="protein sequence ID" value="CAB4938302.1"/>
    <property type="molecule type" value="Genomic_DNA"/>
</dbReference>
<sequence>MADRTPQPSPVEDRIAAARAAIADNPVWYHAIELAPGVVTPGFVDHRPVTPKILPRDLTGVRALEVGTFDGHWSFAMEERGAQVTALDLPAFEGTNFPPIHRERLLREMSERDMELGRGFRLAHEIRGSSVERLEVDVQSFAPEEVPGEYDLVFVGAILLHLRDPVGALERLHGCLRPGGRLIAFEAFSLAATLRSPRRAMATFETVETAFNWWVPNLAALRAWFLTAGFVDVKRHAIMRPPTNPEMKGVNVLYTAKRGA</sequence>
<dbReference type="InterPro" id="IPR029063">
    <property type="entry name" value="SAM-dependent_MTases_sf"/>
</dbReference>